<dbReference type="RefSeq" id="WP_130858009.1">
    <property type="nucleotide sequence ID" value="NZ_JBHLWO010000004.1"/>
</dbReference>
<feature type="domain" description="TonB-dependent receptor plug" evidence="14">
    <location>
        <begin position="122"/>
        <end position="226"/>
    </location>
</feature>
<comment type="similarity">
    <text evidence="10 11">Belongs to the TonB-dependent receptor family.</text>
</comment>
<protein>
    <submittedName>
        <fullName evidence="15">TonB-dependent receptor domain-containing protein</fullName>
    </submittedName>
</protein>
<keyword evidence="6 11" id="KW-0798">TonB box</keyword>
<comment type="caution">
    <text evidence="15">The sequence shown here is derived from an EMBL/GenBank/DDBJ whole genome shotgun (WGS) entry which is preliminary data.</text>
</comment>
<dbReference type="SUPFAM" id="SSF56935">
    <property type="entry name" value="Porins"/>
    <property type="match status" value="1"/>
</dbReference>
<dbReference type="Pfam" id="PF07715">
    <property type="entry name" value="Plug"/>
    <property type="match status" value="1"/>
</dbReference>
<evidence type="ECO:0000256" key="11">
    <source>
        <dbReference type="RuleBase" id="RU003357"/>
    </source>
</evidence>
<dbReference type="InterPro" id="IPR039426">
    <property type="entry name" value="TonB-dep_rcpt-like"/>
</dbReference>
<name>A0ABV6HQC3_9SPHI</name>
<dbReference type="SUPFAM" id="SSF49464">
    <property type="entry name" value="Carboxypeptidase regulatory domain-like"/>
    <property type="match status" value="1"/>
</dbReference>
<dbReference type="Pfam" id="PF00593">
    <property type="entry name" value="TonB_dep_Rec_b-barrel"/>
    <property type="match status" value="1"/>
</dbReference>
<evidence type="ECO:0000256" key="10">
    <source>
        <dbReference type="PROSITE-ProRule" id="PRU01360"/>
    </source>
</evidence>
<evidence type="ECO:0000256" key="9">
    <source>
        <dbReference type="ARBA" id="ARBA00023237"/>
    </source>
</evidence>
<evidence type="ECO:0000259" key="14">
    <source>
        <dbReference type="Pfam" id="PF07715"/>
    </source>
</evidence>
<dbReference type="PROSITE" id="PS52016">
    <property type="entry name" value="TONB_DEPENDENT_REC_3"/>
    <property type="match status" value="1"/>
</dbReference>
<keyword evidence="9 10" id="KW-0998">Cell outer membrane</keyword>
<dbReference type="Proteomes" id="UP001589774">
    <property type="component" value="Unassembled WGS sequence"/>
</dbReference>
<dbReference type="InterPro" id="IPR008969">
    <property type="entry name" value="CarboxyPept-like_regulatory"/>
</dbReference>
<dbReference type="InterPro" id="IPR012910">
    <property type="entry name" value="Plug_dom"/>
</dbReference>
<evidence type="ECO:0000256" key="8">
    <source>
        <dbReference type="ARBA" id="ARBA00023170"/>
    </source>
</evidence>
<gene>
    <name evidence="15" type="ORF">ACFFI0_22420</name>
</gene>
<dbReference type="Gene3D" id="2.170.130.10">
    <property type="entry name" value="TonB-dependent receptor, plug domain"/>
    <property type="match status" value="1"/>
</dbReference>
<sequence>MKRFLFYLSFFFFFFQAARAQEPSALLSGHVKDKNGRPIAQAGIYVKYTKFDTITSEDGSYFLHLYPGDYEITCSALGYETQSIKIHVGKGKQQNLSFTLKPDARMALNEVEVIGKSAIKEVRETPYNVVALDAKSLYNSTLDLGHMLDRASGVKIRETGGTGSNMSVFLNGFTGRHVKLFMDGVPMEGFGSAFQLNNIPVNIADRIEVYKGVVPIEFGADAMGGVINIVTNQSANSYLDASYSYGSFNTHKSNISLGHTTPKGLTFQLNAFQNYSDNDYRVFTTVQYPNGNQEDQWVRRFHDTYHNETIMAKIGFVKKPWADRLLLGLTLGQEHADIQHANIMKIVYGQKERRASTILPSLTYEKKDLFVDGLNLRLTANYNSNYNRNIDTAARQYNWLGNSWAKSSKGESGVHTLGEFRNKNASATANLSYRINEMHSFSVSDVIAGYKRQNTDEVAILDPISAADTIKRENRKNIFGASYRFSYKRRWVTSVFMKHYTQNITGPVDTSRTSGTFSYARFDKAYHTTGYGIASTYFLHKHLQLKVSWEKAYRLPTENELFGDGVLETGNASLRAENSYNYNLGLTFNKQLTSDHNLYVDVAGYYRDINDYIRRLIDQRLGGAAYSNHGKVRNVGVDTELRYYYRDIFSLGGNVTYQNMRNKEQLVSENSTQLSNVYDDRVPNVPYFFGNADAAYFIRDFCGKGNVLSLGYSLNFIGQFYLHWESQGDRNTKLELPQQLSHDFNMSYMMKNGRYNIAFEARNFTNEMLYDNYSLQKPGRSFALKLRYFLVKRH</sequence>
<dbReference type="PANTHER" id="PTHR30069">
    <property type="entry name" value="TONB-DEPENDENT OUTER MEMBRANE RECEPTOR"/>
    <property type="match status" value="1"/>
</dbReference>
<evidence type="ECO:0000256" key="2">
    <source>
        <dbReference type="ARBA" id="ARBA00022448"/>
    </source>
</evidence>
<evidence type="ECO:0000256" key="6">
    <source>
        <dbReference type="ARBA" id="ARBA00023077"/>
    </source>
</evidence>
<accession>A0ABV6HQC3</accession>
<comment type="subcellular location">
    <subcellularLocation>
        <location evidence="1 10">Cell outer membrane</location>
        <topology evidence="1 10">Multi-pass membrane protein</topology>
    </subcellularLocation>
</comment>
<dbReference type="InterPro" id="IPR037066">
    <property type="entry name" value="Plug_dom_sf"/>
</dbReference>
<feature type="domain" description="TonB-dependent receptor-like beta-barrel" evidence="13">
    <location>
        <begin position="358"/>
        <end position="763"/>
    </location>
</feature>
<evidence type="ECO:0000256" key="5">
    <source>
        <dbReference type="ARBA" id="ARBA00022729"/>
    </source>
</evidence>
<feature type="chain" id="PRO_5045887440" evidence="12">
    <location>
        <begin position="21"/>
        <end position="794"/>
    </location>
</feature>
<dbReference type="Gene3D" id="2.60.40.1120">
    <property type="entry name" value="Carboxypeptidase-like, regulatory domain"/>
    <property type="match status" value="1"/>
</dbReference>
<keyword evidence="4 10" id="KW-0812">Transmembrane</keyword>
<keyword evidence="5 12" id="KW-0732">Signal</keyword>
<keyword evidence="8 15" id="KW-0675">Receptor</keyword>
<evidence type="ECO:0000313" key="16">
    <source>
        <dbReference type="Proteomes" id="UP001589774"/>
    </source>
</evidence>
<proteinExistence type="inferred from homology"/>
<dbReference type="InterPro" id="IPR000531">
    <property type="entry name" value="Beta-barrel_TonB"/>
</dbReference>
<evidence type="ECO:0000256" key="1">
    <source>
        <dbReference type="ARBA" id="ARBA00004571"/>
    </source>
</evidence>
<dbReference type="InterPro" id="IPR036942">
    <property type="entry name" value="Beta-barrel_TonB_sf"/>
</dbReference>
<evidence type="ECO:0000256" key="7">
    <source>
        <dbReference type="ARBA" id="ARBA00023136"/>
    </source>
</evidence>
<evidence type="ECO:0000259" key="13">
    <source>
        <dbReference type="Pfam" id="PF00593"/>
    </source>
</evidence>
<organism evidence="15 16">
    <name type="scientific">Olivibacter oleidegradans</name>
    <dbReference type="NCBI Taxonomy" id="760123"/>
    <lineage>
        <taxon>Bacteria</taxon>
        <taxon>Pseudomonadati</taxon>
        <taxon>Bacteroidota</taxon>
        <taxon>Sphingobacteriia</taxon>
        <taxon>Sphingobacteriales</taxon>
        <taxon>Sphingobacteriaceae</taxon>
        <taxon>Olivibacter</taxon>
    </lineage>
</organism>
<feature type="signal peptide" evidence="12">
    <location>
        <begin position="1"/>
        <end position="20"/>
    </location>
</feature>
<evidence type="ECO:0000313" key="15">
    <source>
        <dbReference type="EMBL" id="MFC0321093.1"/>
    </source>
</evidence>
<keyword evidence="16" id="KW-1185">Reference proteome</keyword>
<keyword evidence="2 10" id="KW-0813">Transport</keyword>
<reference evidence="15 16" key="1">
    <citation type="submission" date="2024-09" db="EMBL/GenBank/DDBJ databases">
        <authorList>
            <person name="Sun Q."/>
            <person name="Mori K."/>
        </authorList>
    </citation>
    <scope>NUCLEOTIDE SEQUENCE [LARGE SCALE GENOMIC DNA]</scope>
    <source>
        <strain evidence="15 16">CCM 7765</strain>
    </source>
</reference>
<evidence type="ECO:0000256" key="12">
    <source>
        <dbReference type="SAM" id="SignalP"/>
    </source>
</evidence>
<dbReference type="PANTHER" id="PTHR30069:SF29">
    <property type="entry name" value="HEMOGLOBIN AND HEMOGLOBIN-HAPTOGLOBIN-BINDING PROTEIN 1-RELATED"/>
    <property type="match status" value="1"/>
</dbReference>
<dbReference type="EMBL" id="JBHLWO010000004">
    <property type="protein sequence ID" value="MFC0321093.1"/>
    <property type="molecule type" value="Genomic_DNA"/>
</dbReference>
<keyword evidence="7 10" id="KW-0472">Membrane</keyword>
<evidence type="ECO:0000256" key="4">
    <source>
        <dbReference type="ARBA" id="ARBA00022692"/>
    </source>
</evidence>
<dbReference type="Gene3D" id="2.40.170.20">
    <property type="entry name" value="TonB-dependent receptor, beta-barrel domain"/>
    <property type="match status" value="1"/>
</dbReference>
<keyword evidence="3 10" id="KW-1134">Transmembrane beta strand</keyword>
<evidence type="ECO:0000256" key="3">
    <source>
        <dbReference type="ARBA" id="ARBA00022452"/>
    </source>
</evidence>
<dbReference type="Pfam" id="PF13715">
    <property type="entry name" value="CarbopepD_reg_2"/>
    <property type="match status" value="1"/>
</dbReference>